<keyword evidence="2" id="KW-1185">Reference proteome</keyword>
<protein>
    <submittedName>
        <fullName evidence="1">Uncharacterized protein</fullName>
    </submittedName>
</protein>
<reference evidence="1" key="1">
    <citation type="journal article" date="2021" name="New Phytol.">
        <title>Evolutionary innovations through gain and loss of genes in the ectomycorrhizal Boletales.</title>
        <authorList>
            <person name="Wu G."/>
            <person name="Miyauchi S."/>
            <person name="Morin E."/>
            <person name="Kuo A."/>
            <person name="Drula E."/>
            <person name="Varga T."/>
            <person name="Kohler A."/>
            <person name="Feng B."/>
            <person name="Cao Y."/>
            <person name="Lipzen A."/>
            <person name="Daum C."/>
            <person name="Hundley H."/>
            <person name="Pangilinan J."/>
            <person name="Johnson J."/>
            <person name="Barry K."/>
            <person name="LaButti K."/>
            <person name="Ng V."/>
            <person name="Ahrendt S."/>
            <person name="Min B."/>
            <person name="Choi I.G."/>
            <person name="Park H."/>
            <person name="Plett J.M."/>
            <person name="Magnuson J."/>
            <person name="Spatafora J.W."/>
            <person name="Nagy L.G."/>
            <person name="Henrissat B."/>
            <person name="Grigoriev I.V."/>
            <person name="Yang Z.L."/>
            <person name="Xu J."/>
            <person name="Martin F.M."/>
        </authorList>
    </citation>
    <scope>NUCLEOTIDE SEQUENCE</scope>
    <source>
        <strain evidence="1">ATCC 28755</strain>
    </source>
</reference>
<sequence length="75" mass="8132">MQLSFASLLSLVILVTSVQALPAQEKRSPVIAGISLRFRGAIFYNIAERGNSDATTAAAEAEQCEFEHAWSHSSH</sequence>
<name>A0ACB7ZRS8_9AGAM</name>
<proteinExistence type="predicted"/>
<evidence type="ECO:0000313" key="2">
    <source>
        <dbReference type="Proteomes" id="UP000790377"/>
    </source>
</evidence>
<organism evidence="1 2">
    <name type="scientific">Hygrophoropsis aurantiaca</name>
    <dbReference type="NCBI Taxonomy" id="72124"/>
    <lineage>
        <taxon>Eukaryota</taxon>
        <taxon>Fungi</taxon>
        <taxon>Dikarya</taxon>
        <taxon>Basidiomycota</taxon>
        <taxon>Agaricomycotina</taxon>
        <taxon>Agaricomycetes</taxon>
        <taxon>Agaricomycetidae</taxon>
        <taxon>Boletales</taxon>
        <taxon>Coniophorineae</taxon>
        <taxon>Hygrophoropsidaceae</taxon>
        <taxon>Hygrophoropsis</taxon>
    </lineage>
</organism>
<accession>A0ACB7ZRS8</accession>
<comment type="caution">
    <text evidence="1">The sequence shown here is derived from an EMBL/GenBank/DDBJ whole genome shotgun (WGS) entry which is preliminary data.</text>
</comment>
<evidence type="ECO:0000313" key="1">
    <source>
        <dbReference type="EMBL" id="KAH7903552.1"/>
    </source>
</evidence>
<dbReference type="Proteomes" id="UP000790377">
    <property type="component" value="Unassembled WGS sequence"/>
</dbReference>
<gene>
    <name evidence="1" type="ORF">BJ138DRAFT_1120263</name>
</gene>
<dbReference type="EMBL" id="MU268895">
    <property type="protein sequence ID" value="KAH7903552.1"/>
    <property type="molecule type" value="Genomic_DNA"/>
</dbReference>